<evidence type="ECO:0000313" key="8">
    <source>
        <dbReference type="Proteomes" id="UP000010074"/>
    </source>
</evidence>
<dbReference type="PANTHER" id="PTHR21600:SF44">
    <property type="entry name" value="RIBOSOMAL LARGE SUBUNIT PSEUDOURIDINE SYNTHASE D"/>
    <property type="match status" value="1"/>
</dbReference>
<protein>
    <recommendedName>
        <fullName evidence="5">Pseudouridine synthase</fullName>
        <ecNumber evidence="5">5.4.99.-</ecNumber>
    </recommendedName>
</protein>
<evidence type="ECO:0000256" key="4">
    <source>
        <dbReference type="PROSITE-ProRule" id="PRU00182"/>
    </source>
</evidence>
<proteinExistence type="inferred from homology"/>
<comment type="function">
    <text evidence="5">Responsible for synthesis of pseudouridine from uracil.</text>
</comment>
<evidence type="ECO:0000256" key="3">
    <source>
        <dbReference type="PIRSR" id="PIRSR606225-1"/>
    </source>
</evidence>
<dbReference type="CDD" id="cd02869">
    <property type="entry name" value="PseudoU_synth_RluA_like"/>
    <property type="match status" value="1"/>
</dbReference>
<evidence type="ECO:0000256" key="2">
    <source>
        <dbReference type="ARBA" id="ARBA00023235"/>
    </source>
</evidence>
<dbReference type="EC" id="5.4.99.-" evidence="5"/>
<dbReference type="NCBIfam" id="TIGR00005">
    <property type="entry name" value="rluA_subfam"/>
    <property type="match status" value="1"/>
</dbReference>
<dbReference type="InterPro" id="IPR006225">
    <property type="entry name" value="PsdUridine_synth_RluC/D"/>
</dbReference>
<keyword evidence="4" id="KW-0694">RNA-binding</keyword>
<dbReference type="InterPro" id="IPR050188">
    <property type="entry name" value="RluA_PseudoU_synthase"/>
</dbReference>
<dbReference type="InterPro" id="IPR002942">
    <property type="entry name" value="S4_RNA-bd"/>
</dbReference>
<dbReference type="PANTHER" id="PTHR21600">
    <property type="entry name" value="MITOCHONDRIAL RNA PSEUDOURIDINE SYNTHASE"/>
    <property type="match status" value="1"/>
</dbReference>
<dbReference type="KEGG" id="bbat:Bdt_3669"/>
<dbReference type="InterPro" id="IPR020103">
    <property type="entry name" value="PsdUridine_synth_cat_dom_sf"/>
</dbReference>
<sequence length="335" mass="37402">MENKNNTTISVTATAEMSGLRLDKAMALIPEIGTRSRASHLLEANSVLLNGKPAKASVTIKENDLIEIQLPEPEPSELQPFDLKLDVLFEDEDLIVINKPAGLVVHPAAGHAHDTLVNALISHTDDLSMKFGEERPGIVHRLDKETSGIIVVAKNDKAHESLTAQFKERSTHRIYYAVCLGTARTLSGSVRSFLARHPVDRKRYASVLGDDRKPLTDPNDDPGMGKWAVTHFEVLQRKSGMSYMKLKLETGRTHQIRVHMSESGLPIAGDNLYGADRKIKSIEARATQEDLRALPRFLLHAAELGFTHPRTQERMFFTKDWPEDVLVLIKKWGLL</sequence>
<dbReference type="PROSITE" id="PS01129">
    <property type="entry name" value="PSI_RLU"/>
    <property type="match status" value="1"/>
</dbReference>
<dbReference type="Gene3D" id="3.10.290.10">
    <property type="entry name" value="RNA-binding S4 domain"/>
    <property type="match status" value="1"/>
</dbReference>
<dbReference type="STRING" id="1069642.Bdt_3669"/>
<dbReference type="SUPFAM" id="SSF55120">
    <property type="entry name" value="Pseudouridine synthase"/>
    <property type="match status" value="1"/>
</dbReference>
<dbReference type="RefSeq" id="WP_015092745.1">
    <property type="nucleotide sequence ID" value="NC_019567.1"/>
</dbReference>
<dbReference type="Proteomes" id="UP000010074">
    <property type="component" value="Chromosome"/>
</dbReference>
<dbReference type="PROSITE" id="PS50889">
    <property type="entry name" value="S4"/>
    <property type="match status" value="1"/>
</dbReference>
<name>K7Z016_BDEBC</name>
<dbReference type="GO" id="GO:0000455">
    <property type="term" value="P:enzyme-directed rRNA pseudouridine synthesis"/>
    <property type="evidence" value="ECO:0007669"/>
    <property type="project" value="TreeGrafter"/>
</dbReference>
<dbReference type="Pfam" id="PF00849">
    <property type="entry name" value="PseudoU_synth_2"/>
    <property type="match status" value="1"/>
</dbReference>
<dbReference type="HOGENOM" id="CLU_016902_4_4_7"/>
<dbReference type="InterPro" id="IPR006224">
    <property type="entry name" value="PsdUridine_synth_RluA-like_CS"/>
</dbReference>
<reference evidence="7 8" key="1">
    <citation type="journal article" date="2012" name="BMC Genomics">
        <title>Genome analysis of a simultaneously predatory and prey-independent, novel Bdellovibrio bacteriovorus from the River Tiber, supports in silico predictions of both ancient and recent lateral gene transfer from diverse bacteria.</title>
        <authorList>
            <person name="Hobley L."/>
            <person name="Lerner T.R."/>
            <person name="Williams L.E."/>
            <person name="Lambert C."/>
            <person name="Till R."/>
            <person name="Milner D.S."/>
            <person name="Basford S.M."/>
            <person name="Capeness M.J."/>
            <person name="Fenton A.K."/>
            <person name="Atterbury R.J."/>
            <person name="Harris M.A."/>
            <person name="Sockett R.E."/>
        </authorList>
    </citation>
    <scope>NUCLEOTIDE SEQUENCE [LARGE SCALE GENOMIC DNA]</scope>
    <source>
        <strain evidence="7 8">Tiberius</strain>
    </source>
</reference>
<evidence type="ECO:0000259" key="6">
    <source>
        <dbReference type="SMART" id="SM00363"/>
    </source>
</evidence>
<feature type="domain" description="RNA-binding S4" evidence="6">
    <location>
        <begin position="20"/>
        <end position="79"/>
    </location>
</feature>
<comment type="catalytic activity">
    <reaction evidence="5">
        <text>a uridine in RNA = a pseudouridine in RNA</text>
        <dbReference type="Rhea" id="RHEA:48348"/>
        <dbReference type="Rhea" id="RHEA-COMP:12068"/>
        <dbReference type="Rhea" id="RHEA-COMP:12069"/>
        <dbReference type="ChEBI" id="CHEBI:65314"/>
        <dbReference type="ChEBI" id="CHEBI:65315"/>
    </reaction>
</comment>
<dbReference type="GO" id="GO:0003723">
    <property type="term" value="F:RNA binding"/>
    <property type="evidence" value="ECO:0007669"/>
    <property type="project" value="UniProtKB-KW"/>
</dbReference>
<keyword evidence="2 5" id="KW-0413">Isomerase</keyword>
<dbReference type="InterPro" id="IPR006145">
    <property type="entry name" value="PsdUridine_synth_RsuA/RluA"/>
</dbReference>
<dbReference type="AlphaFoldDB" id="K7Z016"/>
<evidence type="ECO:0000256" key="5">
    <source>
        <dbReference type="RuleBase" id="RU362028"/>
    </source>
</evidence>
<evidence type="ECO:0000256" key="1">
    <source>
        <dbReference type="ARBA" id="ARBA00010876"/>
    </source>
</evidence>
<dbReference type="CDD" id="cd00165">
    <property type="entry name" value="S4"/>
    <property type="match status" value="1"/>
</dbReference>
<gene>
    <name evidence="7" type="primary">rluD</name>
    <name evidence="7" type="ORF">Bdt_3669</name>
</gene>
<comment type="similarity">
    <text evidence="1 5">Belongs to the pseudouridine synthase RluA family.</text>
</comment>
<dbReference type="InterPro" id="IPR036986">
    <property type="entry name" value="S4_RNA-bd_sf"/>
</dbReference>
<dbReference type="PATRIC" id="fig|1069642.3.peg.3629"/>
<feature type="active site" evidence="3">
    <location>
        <position position="143"/>
    </location>
</feature>
<organism evidence="7 8">
    <name type="scientific">Bdellovibrio bacteriovorus str. Tiberius</name>
    <dbReference type="NCBI Taxonomy" id="1069642"/>
    <lineage>
        <taxon>Bacteria</taxon>
        <taxon>Pseudomonadati</taxon>
        <taxon>Bdellovibrionota</taxon>
        <taxon>Bdellovibrionia</taxon>
        <taxon>Bdellovibrionales</taxon>
        <taxon>Pseudobdellovibrionaceae</taxon>
        <taxon>Bdellovibrio</taxon>
    </lineage>
</organism>
<accession>K7Z016</accession>
<dbReference type="SUPFAM" id="SSF55174">
    <property type="entry name" value="Alpha-L RNA-binding motif"/>
    <property type="match status" value="1"/>
</dbReference>
<dbReference type="GO" id="GO:0120159">
    <property type="term" value="F:rRNA pseudouridine synthase activity"/>
    <property type="evidence" value="ECO:0007669"/>
    <property type="project" value="UniProtKB-ARBA"/>
</dbReference>
<dbReference type="Gene3D" id="3.30.2350.10">
    <property type="entry name" value="Pseudouridine synthase"/>
    <property type="match status" value="1"/>
</dbReference>
<evidence type="ECO:0000313" key="7">
    <source>
        <dbReference type="EMBL" id="AFY03343.1"/>
    </source>
</evidence>
<dbReference type="SMART" id="SM00363">
    <property type="entry name" value="S4"/>
    <property type="match status" value="1"/>
</dbReference>
<dbReference type="EMBL" id="CP002930">
    <property type="protein sequence ID" value="AFY03343.1"/>
    <property type="molecule type" value="Genomic_DNA"/>
</dbReference>